<organism evidence="2 3">
    <name type="scientific">Alteromonas gilva</name>
    <dbReference type="NCBI Taxonomy" id="2987522"/>
    <lineage>
        <taxon>Bacteria</taxon>
        <taxon>Pseudomonadati</taxon>
        <taxon>Pseudomonadota</taxon>
        <taxon>Gammaproteobacteria</taxon>
        <taxon>Alteromonadales</taxon>
        <taxon>Alteromonadaceae</taxon>
        <taxon>Alteromonas/Salinimonas group</taxon>
        <taxon>Alteromonas</taxon>
    </lineage>
</organism>
<evidence type="ECO:0000313" key="3">
    <source>
        <dbReference type="Proteomes" id="UP001218788"/>
    </source>
</evidence>
<evidence type="ECO:0000313" key="2">
    <source>
        <dbReference type="EMBL" id="MDC8829734.1"/>
    </source>
</evidence>
<reference evidence="2 3" key="1">
    <citation type="submission" date="2022-10" db="EMBL/GenBank/DDBJ databases">
        <title>Alteromonas sp. chi3 Genome sequencing.</title>
        <authorList>
            <person name="Park S."/>
        </authorList>
    </citation>
    <scope>NUCLEOTIDE SEQUENCE [LARGE SCALE GENOMIC DNA]</scope>
    <source>
        <strain evidence="3">chi3</strain>
    </source>
</reference>
<comment type="caution">
    <text evidence="2">The sequence shown here is derived from an EMBL/GenBank/DDBJ whole genome shotgun (WGS) entry which is preliminary data.</text>
</comment>
<dbReference type="EMBL" id="JAQQXP010000001">
    <property type="protein sequence ID" value="MDC8829734.1"/>
    <property type="molecule type" value="Genomic_DNA"/>
</dbReference>
<keyword evidence="1" id="KW-0472">Membrane</keyword>
<keyword evidence="3" id="KW-1185">Reference proteome</keyword>
<feature type="transmembrane region" description="Helical" evidence="1">
    <location>
        <begin position="32"/>
        <end position="51"/>
    </location>
</feature>
<name>A0ABT5KZW7_9ALTE</name>
<gene>
    <name evidence="2" type="ORF">OIK42_03050</name>
</gene>
<keyword evidence="1" id="KW-0812">Transmembrane</keyword>
<proteinExistence type="predicted"/>
<keyword evidence="1" id="KW-1133">Transmembrane helix</keyword>
<feature type="transmembrane region" description="Helical" evidence="1">
    <location>
        <begin position="7"/>
        <end position="26"/>
    </location>
</feature>
<dbReference type="Proteomes" id="UP001218788">
    <property type="component" value="Unassembled WGS sequence"/>
</dbReference>
<dbReference type="RefSeq" id="WP_273638283.1">
    <property type="nucleotide sequence ID" value="NZ_JAQQXP010000001.1"/>
</dbReference>
<accession>A0ABT5KZW7</accession>
<protein>
    <submittedName>
        <fullName evidence="2">Uncharacterized protein</fullName>
    </submittedName>
</protein>
<evidence type="ECO:0000256" key="1">
    <source>
        <dbReference type="SAM" id="Phobius"/>
    </source>
</evidence>
<sequence length="62" mass="7116">MQNIKAIYVYFLSGVLFLVCAGTFYFTEDRNLTPAFASIGCSIITISLVLYSRYQKRKKHQS</sequence>